<proteinExistence type="predicted"/>
<dbReference type="Proteomes" id="UP000053424">
    <property type="component" value="Unassembled WGS sequence"/>
</dbReference>
<evidence type="ECO:0000313" key="3">
    <source>
        <dbReference type="Proteomes" id="UP000053424"/>
    </source>
</evidence>
<accession>A0A0C2XWA9</accession>
<dbReference type="AlphaFoldDB" id="A0A0C2XWA9"/>
<feature type="non-terminal residue" evidence="2">
    <location>
        <position position="1"/>
    </location>
</feature>
<dbReference type="HOGENOM" id="CLU_173714_0_0_1"/>
<dbReference type="OrthoDB" id="3268838at2759"/>
<feature type="non-terminal residue" evidence="2">
    <location>
        <position position="88"/>
    </location>
</feature>
<evidence type="ECO:0000256" key="1">
    <source>
        <dbReference type="SAM" id="MobiDB-lite"/>
    </source>
</evidence>
<keyword evidence="3" id="KW-1185">Reference proteome</keyword>
<feature type="region of interest" description="Disordered" evidence="1">
    <location>
        <begin position="42"/>
        <end position="62"/>
    </location>
</feature>
<protein>
    <submittedName>
        <fullName evidence="2">Uncharacterized protein</fullName>
    </submittedName>
</protein>
<evidence type="ECO:0000313" key="2">
    <source>
        <dbReference type="EMBL" id="KIM41958.1"/>
    </source>
</evidence>
<reference evidence="2 3" key="1">
    <citation type="submission" date="2014-04" db="EMBL/GenBank/DDBJ databases">
        <authorList>
            <consortium name="DOE Joint Genome Institute"/>
            <person name="Kuo A."/>
            <person name="Gay G."/>
            <person name="Dore J."/>
            <person name="Kohler A."/>
            <person name="Nagy L.G."/>
            <person name="Floudas D."/>
            <person name="Copeland A."/>
            <person name="Barry K.W."/>
            <person name="Cichocki N."/>
            <person name="Veneault-Fourrey C."/>
            <person name="LaButti K."/>
            <person name="Lindquist E.A."/>
            <person name="Lipzen A."/>
            <person name="Lundell T."/>
            <person name="Morin E."/>
            <person name="Murat C."/>
            <person name="Sun H."/>
            <person name="Tunlid A."/>
            <person name="Henrissat B."/>
            <person name="Grigoriev I.V."/>
            <person name="Hibbett D.S."/>
            <person name="Martin F."/>
            <person name="Nordberg H.P."/>
            <person name="Cantor M.N."/>
            <person name="Hua S.X."/>
        </authorList>
    </citation>
    <scope>NUCLEOTIDE SEQUENCE [LARGE SCALE GENOMIC DNA]</scope>
    <source>
        <strain evidence="3">h7</strain>
    </source>
</reference>
<name>A0A0C2XWA9_HEBCY</name>
<organism evidence="2 3">
    <name type="scientific">Hebeloma cylindrosporum</name>
    <dbReference type="NCBI Taxonomy" id="76867"/>
    <lineage>
        <taxon>Eukaryota</taxon>
        <taxon>Fungi</taxon>
        <taxon>Dikarya</taxon>
        <taxon>Basidiomycota</taxon>
        <taxon>Agaricomycotina</taxon>
        <taxon>Agaricomycetes</taxon>
        <taxon>Agaricomycetidae</taxon>
        <taxon>Agaricales</taxon>
        <taxon>Agaricineae</taxon>
        <taxon>Hymenogastraceae</taxon>
        <taxon>Hebeloma</taxon>
    </lineage>
</organism>
<gene>
    <name evidence="2" type="ORF">M413DRAFT_35516</name>
</gene>
<dbReference type="EMBL" id="KN831779">
    <property type="protein sequence ID" value="KIM41958.1"/>
    <property type="molecule type" value="Genomic_DNA"/>
</dbReference>
<reference evidence="3" key="2">
    <citation type="submission" date="2015-01" db="EMBL/GenBank/DDBJ databases">
        <title>Evolutionary Origins and Diversification of the Mycorrhizal Mutualists.</title>
        <authorList>
            <consortium name="DOE Joint Genome Institute"/>
            <consortium name="Mycorrhizal Genomics Consortium"/>
            <person name="Kohler A."/>
            <person name="Kuo A."/>
            <person name="Nagy L.G."/>
            <person name="Floudas D."/>
            <person name="Copeland A."/>
            <person name="Barry K.W."/>
            <person name="Cichocki N."/>
            <person name="Veneault-Fourrey C."/>
            <person name="LaButti K."/>
            <person name="Lindquist E.A."/>
            <person name="Lipzen A."/>
            <person name="Lundell T."/>
            <person name="Morin E."/>
            <person name="Murat C."/>
            <person name="Riley R."/>
            <person name="Ohm R."/>
            <person name="Sun H."/>
            <person name="Tunlid A."/>
            <person name="Henrissat B."/>
            <person name="Grigoriev I.V."/>
            <person name="Hibbett D.S."/>
            <person name="Martin F."/>
        </authorList>
    </citation>
    <scope>NUCLEOTIDE SEQUENCE [LARGE SCALE GENOMIC DNA]</scope>
    <source>
        <strain evidence="3">h7</strain>
    </source>
</reference>
<sequence length="88" mass="9636">NTTPEERTLKNIWVDATTNEASQYPPGSPVASGLVYPLESSSTIRRGKGAQSPVFPPKYRSPQNLPISTHNLVLKSVQSTPRSLVLEF</sequence>